<dbReference type="Proteomes" id="UP000601435">
    <property type="component" value="Unassembled WGS sequence"/>
</dbReference>
<dbReference type="AlphaFoldDB" id="A0A812IY80"/>
<sequence>IQQLESDTAALREDLTNLFSRLAKACASIDEKNSQAMDLMFVQATTETLEDLTGRLEQLELAREESVGRQNQVLKSFGRDLQNLASRLDGHDTRSTASKVTADKLKSSHEVLRGEVEHRFETLGQLLEVAFPGSGMFYEACIRGLRRVG</sequence>
<name>A0A812IY80_9DINO</name>
<dbReference type="OrthoDB" id="442383at2759"/>
<keyword evidence="3" id="KW-1185">Reference proteome</keyword>
<keyword evidence="1" id="KW-0175">Coiled coil</keyword>
<organism evidence="2 3">
    <name type="scientific">Symbiodinium necroappetens</name>
    <dbReference type="NCBI Taxonomy" id="1628268"/>
    <lineage>
        <taxon>Eukaryota</taxon>
        <taxon>Sar</taxon>
        <taxon>Alveolata</taxon>
        <taxon>Dinophyceae</taxon>
        <taxon>Suessiales</taxon>
        <taxon>Symbiodiniaceae</taxon>
        <taxon>Symbiodinium</taxon>
    </lineage>
</organism>
<evidence type="ECO:0000313" key="3">
    <source>
        <dbReference type="Proteomes" id="UP000601435"/>
    </source>
</evidence>
<reference evidence="2" key="1">
    <citation type="submission" date="2021-02" db="EMBL/GenBank/DDBJ databases">
        <authorList>
            <person name="Dougan E. K."/>
            <person name="Rhodes N."/>
            <person name="Thang M."/>
            <person name="Chan C."/>
        </authorList>
    </citation>
    <scope>NUCLEOTIDE SEQUENCE</scope>
</reference>
<dbReference type="EMBL" id="CAJNJA010005482">
    <property type="protein sequence ID" value="CAE7191216.1"/>
    <property type="molecule type" value="Genomic_DNA"/>
</dbReference>
<proteinExistence type="predicted"/>
<feature type="non-terminal residue" evidence="2">
    <location>
        <position position="1"/>
    </location>
</feature>
<accession>A0A812IY80</accession>
<protein>
    <submittedName>
        <fullName evidence="2">Uncharacterized protein</fullName>
    </submittedName>
</protein>
<evidence type="ECO:0000256" key="1">
    <source>
        <dbReference type="SAM" id="Coils"/>
    </source>
</evidence>
<gene>
    <name evidence="2" type="ORF">SNEC2469_LOCUS1156</name>
</gene>
<evidence type="ECO:0000313" key="2">
    <source>
        <dbReference type="EMBL" id="CAE7191216.1"/>
    </source>
</evidence>
<feature type="coiled-coil region" evidence="1">
    <location>
        <begin position="1"/>
        <end position="69"/>
    </location>
</feature>
<comment type="caution">
    <text evidence="2">The sequence shown here is derived from an EMBL/GenBank/DDBJ whole genome shotgun (WGS) entry which is preliminary data.</text>
</comment>